<dbReference type="PANTHER" id="PTHR43792">
    <property type="entry name" value="GNAT FAMILY, PUTATIVE (AFU_ORTHOLOGUE AFUA_3G00765)-RELATED-RELATED"/>
    <property type="match status" value="1"/>
</dbReference>
<comment type="caution">
    <text evidence="2">The sequence shown here is derived from an EMBL/GenBank/DDBJ whole genome shotgun (WGS) entry which is preliminary data.</text>
</comment>
<dbReference type="RefSeq" id="WP_148520758.1">
    <property type="nucleotide sequence ID" value="NZ_VSGZ01000035.1"/>
</dbReference>
<proteinExistence type="predicted"/>
<dbReference type="Proteomes" id="UP000323583">
    <property type="component" value="Unassembled WGS sequence"/>
</dbReference>
<organism evidence="2 3">
    <name type="scientific">Vibrio cholerae</name>
    <dbReference type="NCBI Taxonomy" id="666"/>
    <lineage>
        <taxon>Bacteria</taxon>
        <taxon>Pseudomonadati</taxon>
        <taxon>Pseudomonadota</taxon>
        <taxon>Gammaproteobacteria</taxon>
        <taxon>Vibrionales</taxon>
        <taxon>Vibrionaceae</taxon>
        <taxon>Vibrio</taxon>
    </lineage>
</organism>
<dbReference type="SUPFAM" id="SSF55729">
    <property type="entry name" value="Acyl-CoA N-acyltransferases (Nat)"/>
    <property type="match status" value="1"/>
</dbReference>
<sequence length="113" mass="12515">DAYEIHGIGKFALVEKSTGELIGYSGLENFSYQGKNVVELGYRIRPKSRGYGYAVEASSAVLDYAKQIGYSSVLALTEPENGQSQHILEKLGFERCGKGVFENMSVDYFEKCI</sequence>
<dbReference type="PROSITE" id="PS51186">
    <property type="entry name" value="GNAT"/>
    <property type="match status" value="1"/>
</dbReference>
<dbReference type="InterPro" id="IPR016181">
    <property type="entry name" value="Acyl_CoA_acyltransferase"/>
</dbReference>
<dbReference type="PANTHER" id="PTHR43792:SF1">
    <property type="entry name" value="N-ACETYLTRANSFERASE DOMAIN-CONTAINING PROTEIN"/>
    <property type="match status" value="1"/>
</dbReference>
<dbReference type="InterPro" id="IPR051531">
    <property type="entry name" value="N-acetyltransferase"/>
</dbReference>
<reference evidence="2 3" key="1">
    <citation type="submission" date="2019-06" db="EMBL/GenBank/DDBJ databases">
        <title>Vibrio cholerae phylogeny based on whole-genome sequencing reveals genetic diversity and population strucutre.</title>
        <authorList>
            <person name="Zhiqiu Y."/>
            <person name="Bin L."/>
            <person name="Lingyan J."/>
        </authorList>
    </citation>
    <scope>NUCLEOTIDE SEQUENCE [LARGE SCALE GENOMIC DNA]</scope>
    <source>
        <strain evidence="2 3">N2768</strain>
    </source>
</reference>
<keyword evidence="2" id="KW-0808">Transferase</keyword>
<gene>
    <name evidence="2" type="ORF">FXE67_11000</name>
</gene>
<dbReference type="InterPro" id="IPR000182">
    <property type="entry name" value="GNAT_dom"/>
</dbReference>
<dbReference type="AlphaFoldDB" id="A0A8B5ZLA9"/>
<feature type="domain" description="N-acetyltransferase" evidence="1">
    <location>
        <begin position="1"/>
        <end position="113"/>
    </location>
</feature>
<dbReference type="EMBL" id="VSGZ01000035">
    <property type="protein sequence ID" value="TXY92519.1"/>
    <property type="molecule type" value="Genomic_DNA"/>
</dbReference>
<evidence type="ECO:0000313" key="3">
    <source>
        <dbReference type="Proteomes" id="UP000323583"/>
    </source>
</evidence>
<name>A0A8B5ZLA9_VIBCL</name>
<protein>
    <submittedName>
        <fullName evidence="2">GNAT family N-acetyltransferase</fullName>
    </submittedName>
</protein>
<dbReference type="GO" id="GO:0016747">
    <property type="term" value="F:acyltransferase activity, transferring groups other than amino-acyl groups"/>
    <property type="evidence" value="ECO:0007669"/>
    <property type="project" value="InterPro"/>
</dbReference>
<feature type="non-terminal residue" evidence="2">
    <location>
        <position position="1"/>
    </location>
</feature>
<dbReference type="Pfam" id="PF13302">
    <property type="entry name" value="Acetyltransf_3"/>
    <property type="match status" value="1"/>
</dbReference>
<accession>A0A8B5ZLA9</accession>
<evidence type="ECO:0000259" key="1">
    <source>
        <dbReference type="PROSITE" id="PS51186"/>
    </source>
</evidence>
<dbReference type="Gene3D" id="3.40.630.30">
    <property type="match status" value="1"/>
</dbReference>
<evidence type="ECO:0000313" key="2">
    <source>
        <dbReference type="EMBL" id="TXY92519.1"/>
    </source>
</evidence>